<gene>
    <name evidence="1" type="ORF">S06H3_53782</name>
</gene>
<reference evidence="1" key="1">
    <citation type="journal article" date="2014" name="Front. Microbiol.">
        <title>High frequency of phylogenetically diverse reductive dehalogenase-homologous genes in deep subseafloor sedimentary metagenomes.</title>
        <authorList>
            <person name="Kawai M."/>
            <person name="Futagami T."/>
            <person name="Toyoda A."/>
            <person name="Takaki Y."/>
            <person name="Nishi S."/>
            <person name="Hori S."/>
            <person name="Arai W."/>
            <person name="Tsubouchi T."/>
            <person name="Morono Y."/>
            <person name="Uchiyama I."/>
            <person name="Ito T."/>
            <person name="Fujiyama A."/>
            <person name="Inagaki F."/>
            <person name="Takami H."/>
        </authorList>
    </citation>
    <scope>NUCLEOTIDE SEQUENCE</scope>
    <source>
        <strain evidence="1">Expedition CK06-06</strain>
    </source>
</reference>
<comment type="caution">
    <text evidence="1">The sequence shown here is derived from an EMBL/GenBank/DDBJ whole genome shotgun (WGS) entry which is preliminary data.</text>
</comment>
<sequence length="68" mass="7898">RSKMPFYNITFRDEKNRIKTERTVEGKENESEAELAERVTDPIAKKPGWKVVEGSKREVEFGTKRGGR</sequence>
<accession>X1PR80</accession>
<feature type="non-terminal residue" evidence="1">
    <location>
        <position position="1"/>
    </location>
</feature>
<proteinExistence type="predicted"/>
<dbReference type="AlphaFoldDB" id="X1PR80"/>
<name>X1PR80_9ZZZZ</name>
<evidence type="ECO:0000313" key="1">
    <source>
        <dbReference type="EMBL" id="GAI58353.1"/>
    </source>
</evidence>
<dbReference type="EMBL" id="BARV01034328">
    <property type="protein sequence ID" value="GAI58353.1"/>
    <property type="molecule type" value="Genomic_DNA"/>
</dbReference>
<protein>
    <submittedName>
        <fullName evidence="1">Uncharacterized protein</fullName>
    </submittedName>
</protein>
<organism evidence="1">
    <name type="scientific">marine sediment metagenome</name>
    <dbReference type="NCBI Taxonomy" id="412755"/>
    <lineage>
        <taxon>unclassified sequences</taxon>
        <taxon>metagenomes</taxon>
        <taxon>ecological metagenomes</taxon>
    </lineage>
</organism>